<evidence type="ECO:0000313" key="2">
    <source>
        <dbReference type="Proteomes" id="UP000006545"/>
    </source>
</evidence>
<dbReference type="STRING" id="879243.Poras_0229"/>
<keyword evidence="2" id="KW-1185">Reference proteome</keyword>
<reference evidence="2" key="1">
    <citation type="submission" date="2011-04" db="EMBL/GenBank/DDBJ databases">
        <title>The complete genome of Porphyromonas asaccharolytica DSM 20707.</title>
        <authorList>
            <person name="Lucas S."/>
            <person name="Han J."/>
            <person name="Lapidus A."/>
            <person name="Bruce D."/>
            <person name="Goodwin L."/>
            <person name="Pitluck S."/>
            <person name="Peters L."/>
            <person name="Kyrpides N."/>
            <person name="Mavromatis K."/>
            <person name="Ivanova N."/>
            <person name="Ovchinnikova G."/>
            <person name="Pagani I."/>
            <person name="Lu M."/>
            <person name="Detter J.C."/>
            <person name="Tapia R."/>
            <person name="Han C."/>
            <person name="Land M."/>
            <person name="Hauser L."/>
            <person name="Markowitz V."/>
            <person name="Cheng J.-F."/>
            <person name="Hugenholtz P."/>
            <person name="Woyke T."/>
            <person name="Wu D."/>
            <person name="Gronow S."/>
            <person name="Wellnitz S."/>
            <person name="Brambilla E."/>
            <person name="Klenk H.-P."/>
            <person name="Eisen J.A."/>
        </authorList>
    </citation>
    <scope>NUCLEOTIDE SEQUENCE [LARGE SCALE GENOMIC DNA]</scope>
    <source>
        <strain evidence="2">ATCC 25260 / DSM 20707 / VPI 4198</strain>
    </source>
</reference>
<name>F4KLZ5_PORAD</name>
<organism evidence="1 2">
    <name type="scientific">Porphyromonas asaccharolytica (strain ATCC 25260 / DSM 20707 / BCRC 10618 / CCUG 7834 / JCM 6326 / LMG 13178 / VPI 4198 / B440)</name>
    <name type="common">Bacteroides asaccharolyticus</name>
    <dbReference type="NCBI Taxonomy" id="879243"/>
    <lineage>
        <taxon>Bacteria</taxon>
        <taxon>Pseudomonadati</taxon>
        <taxon>Bacteroidota</taxon>
        <taxon>Bacteroidia</taxon>
        <taxon>Bacteroidales</taxon>
        <taxon>Porphyromonadaceae</taxon>
        <taxon>Porphyromonas</taxon>
    </lineage>
</organism>
<dbReference type="Proteomes" id="UP000006545">
    <property type="component" value="Chromosome"/>
</dbReference>
<dbReference type="KEGG" id="pah:Poras_0229"/>
<protein>
    <submittedName>
        <fullName evidence="1">Uncharacterized protein</fullName>
    </submittedName>
</protein>
<accession>F4KLZ5</accession>
<gene>
    <name evidence="1" type="ordered locus">Poras_0229</name>
</gene>
<dbReference type="EMBL" id="CP002689">
    <property type="protein sequence ID" value="AEE12183.1"/>
    <property type="molecule type" value="Genomic_DNA"/>
</dbReference>
<evidence type="ECO:0000313" key="1">
    <source>
        <dbReference type="EMBL" id="AEE12183.1"/>
    </source>
</evidence>
<dbReference type="HOGENOM" id="CLU_2937733_0_0_10"/>
<proteinExistence type="predicted"/>
<dbReference type="AlphaFoldDB" id="F4KLZ5"/>
<sequence length="60" mass="7407">MMVLRRYIMTSTWKISNLHVAIFYSPRGRESFPPKFHLIPPKFYFAPTWRFFIFHVENQK</sequence>